<dbReference type="InterPro" id="IPR002901">
    <property type="entry name" value="MGlyc_endo_b_GlcNAc-like_dom"/>
</dbReference>
<keyword evidence="7" id="KW-1005">Bacterial flagellum biogenesis</keyword>
<comment type="function">
    <text evidence="1">Flagellum-specific muramidase which hydrolyzes the peptidoglycan layer to assemble the rod structure in the periplasmic space.</text>
</comment>
<dbReference type="GO" id="GO:0071555">
    <property type="term" value="P:cell wall organization"/>
    <property type="evidence" value="ECO:0007669"/>
    <property type="project" value="UniProtKB-KW"/>
</dbReference>
<evidence type="ECO:0000256" key="5">
    <source>
        <dbReference type="ARBA" id="ARBA00013433"/>
    </source>
</evidence>
<comment type="caution">
    <text evidence="13">The sequence shown here is derived from an EMBL/GenBank/DDBJ whole genome shotgun (WGS) entry which is preliminary data.</text>
</comment>
<keyword evidence="13" id="KW-0282">Flagellum</keyword>
<organism evidence="13 14">
    <name type="scientific">Psychrosphaera haliotis</name>
    <dbReference type="NCBI Taxonomy" id="555083"/>
    <lineage>
        <taxon>Bacteria</taxon>
        <taxon>Pseudomonadati</taxon>
        <taxon>Pseudomonadota</taxon>
        <taxon>Gammaproteobacteria</taxon>
        <taxon>Alteromonadales</taxon>
        <taxon>Pseudoalteromonadaceae</taxon>
        <taxon>Psychrosphaera</taxon>
    </lineage>
</organism>
<dbReference type="InterPro" id="IPR019301">
    <property type="entry name" value="Flagellar_prot_FlgJ_N"/>
</dbReference>
<gene>
    <name evidence="13" type="primary">flgJ</name>
    <name evidence="13" type="ORF">GNP35_06655</name>
</gene>
<comment type="subcellular location">
    <subcellularLocation>
        <location evidence="2">Periplasm</location>
    </subcellularLocation>
</comment>
<dbReference type="OrthoDB" id="289937at2"/>
<dbReference type="GO" id="GO:0016798">
    <property type="term" value="F:hydrolase activity, acting on glycosyl bonds"/>
    <property type="evidence" value="ECO:0007669"/>
    <property type="project" value="UniProtKB-KW"/>
</dbReference>
<evidence type="ECO:0000256" key="11">
    <source>
        <dbReference type="ARBA" id="ARBA00030835"/>
    </source>
</evidence>
<evidence type="ECO:0000256" key="4">
    <source>
        <dbReference type="ARBA" id="ARBA00007974"/>
    </source>
</evidence>
<proteinExistence type="inferred from homology"/>
<keyword evidence="13" id="KW-0969">Cilium</keyword>
<feature type="domain" description="Mannosyl-glycoprotein endo-beta-N-acetylglucosamidase-like" evidence="12">
    <location>
        <begin position="173"/>
        <end position="341"/>
    </location>
</feature>
<evidence type="ECO:0000313" key="13">
    <source>
        <dbReference type="EMBL" id="MUH72187.1"/>
    </source>
</evidence>
<accession>A0A6N8FAN2</accession>
<dbReference type="Proteomes" id="UP000439994">
    <property type="component" value="Unassembled WGS sequence"/>
</dbReference>
<evidence type="ECO:0000256" key="7">
    <source>
        <dbReference type="ARBA" id="ARBA00022795"/>
    </source>
</evidence>
<dbReference type="EMBL" id="WOCD01000003">
    <property type="protein sequence ID" value="MUH72187.1"/>
    <property type="molecule type" value="Genomic_DNA"/>
</dbReference>
<evidence type="ECO:0000256" key="8">
    <source>
        <dbReference type="ARBA" id="ARBA00022801"/>
    </source>
</evidence>
<dbReference type="GO" id="GO:0004040">
    <property type="term" value="F:amidase activity"/>
    <property type="evidence" value="ECO:0007669"/>
    <property type="project" value="InterPro"/>
</dbReference>
<keyword evidence="6" id="KW-0574">Periplasm</keyword>
<evidence type="ECO:0000256" key="3">
    <source>
        <dbReference type="ARBA" id="ARBA00006880"/>
    </source>
</evidence>
<protein>
    <recommendedName>
        <fullName evidence="5">Peptidoglycan hydrolase FlgJ</fullName>
    </recommendedName>
    <alternativeName>
        <fullName evidence="11">Muramidase FlgJ</fullName>
    </alternativeName>
</protein>
<dbReference type="GO" id="GO:0071973">
    <property type="term" value="P:bacterial-type flagellum-dependent cell motility"/>
    <property type="evidence" value="ECO:0007669"/>
    <property type="project" value="TreeGrafter"/>
</dbReference>
<dbReference type="InterPro" id="IPR051056">
    <property type="entry name" value="Glycosyl_Hydrolase_73"/>
</dbReference>
<keyword evidence="9 13" id="KW-0326">Glycosidase</keyword>
<dbReference type="Pfam" id="PF01832">
    <property type="entry name" value="Glucosaminidase"/>
    <property type="match status" value="1"/>
</dbReference>
<dbReference type="InterPro" id="IPR013377">
    <property type="entry name" value="FlgJ"/>
</dbReference>
<name>A0A6N8FAN2_9GAMM</name>
<dbReference type="PANTHER" id="PTHR33308">
    <property type="entry name" value="PEPTIDOGLYCAN HYDROLASE FLGJ"/>
    <property type="match status" value="1"/>
</dbReference>
<sequence length="347" mass="38587">MNNIGNSSNALDLIGLQELKSKSKMDPGNKEALHKAAQHFESIFIGMMLKSMRQANAVFEEGNPMHSNTTKFFRDMYDSQLANDMSEQGSVGLADIIVNQLSGENDKYVNAGVLRNDNRFDELVGNISKSPTSLNQASTFSLPGDDQQIKDRLFAGAEKAYNAMSNEQNKPLEVNKQPSISFNSPEEFVDSIWDYAKQNASKIGLNPAVMIAQSALETGWGKHVLKDKDGNSSFNLFNVKAHRDWDGTKTAQSTLEFENGIAVKKVEPFRVYNNVNESFNDFVSFLKSNDRYEPALKQTSNPEQFLQGLQDAGYATDPNYANKILGILNSDNFQEMIGKFSELSDGE</sequence>
<comment type="similarity">
    <text evidence="3">In the N-terminal section; belongs to the FlgJ family.</text>
</comment>
<keyword evidence="10" id="KW-0961">Cell wall biogenesis/degradation</keyword>
<evidence type="ECO:0000256" key="9">
    <source>
        <dbReference type="ARBA" id="ARBA00023295"/>
    </source>
</evidence>
<dbReference type="AlphaFoldDB" id="A0A6N8FAN2"/>
<evidence type="ECO:0000256" key="2">
    <source>
        <dbReference type="ARBA" id="ARBA00004418"/>
    </source>
</evidence>
<keyword evidence="14" id="KW-1185">Reference proteome</keyword>
<evidence type="ECO:0000313" key="14">
    <source>
        <dbReference type="Proteomes" id="UP000439994"/>
    </source>
</evidence>
<dbReference type="SMART" id="SM00047">
    <property type="entry name" value="LYZ2"/>
    <property type="match status" value="1"/>
</dbReference>
<dbReference type="Gene3D" id="2.10.70.40">
    <property type="entry name" value="peptidoglycan hydrolase"/>
    <property type="match status" value="1"/>
</dbReference>
<evidence type="ECO:0000256" key="1">
    <source>
        <dbReference type="ARBA" id="ARBA00002954"/>
    </source>
</evidence>
<dbReference type="Pfam" id="PF10135">
    <property type="entry name" value="Rod-binding"/>
    <property type="match status" value="1"/>
</dbReference>
<dbReference type="NCBIfam" id="TIGR02541">
    <property type="entry name" value="flagell_FlgJ"/>
    <property type="match status" value="1"/>
</dbReference>
<evidence type="ECO:0000256" key="10">
    <source>
        <dbReference type="ARBA" id="ARBA00023316"/>
    </source>
</evidence>
<dbReference type="PANTHER" id="PTHR33308:SF9">
    <property type="entry name" value="PEPTIDOGLYCAN HYDROLASE FLGJ"/>
    <property type="match status" value="1"/>
</dbReference>
<keyword evidence="8 13" id="KW-0378">Hydrolase</keyword>
<dbReference type="RefSeq" id="WP_155695385.1">
    <property type="nucleotide sequence ID" value="NZ_WOCD01000003.1"/>
</dbReference>
<dbReference type="Gene3D" id="1.10.530.10">
    <property type="match status" value="1"/>
</dbReference>
<keyword evidence="13" id="KW-0966">Cell projection</keyword>
<reference evidence="13 14" key="1">
    <citation type="submission" date="2019-11" db="EMBL/GenBank/DDBJ databases">
        <title>P. haliotis isolates from Z. marina roots.</title>
        <authorList>
            <person name="Cohen M."/>
            <person name="Jospin G."/>
            <person name="Eisen J.A."/>
            <person name="Coil D.A."/>
        </authorList>
    </citation>
    <scope>NUCLEOTIDE SEQUENCE [LARGE SCALE GENOMIC DNA]</scope>
    <source>
        <strain evidence="13 14">UCD-MCMsp1aY</strain>
    </source>
</reference>
<dbReference type="GO" id="GO:0044780">
    <property type="term" value="P:bacterial-type flagellum assembly"/>
    <property type="evidence" value="ECO:0007669"/>
    <property type="project" value="InterPro"/>
</dbReference>
<comment type="similarity">
    <text evidence="4">In the C-terminal section; belongs to the glycosyl hydrolase 73 family.</text>
</comment>
<evidence type="ECO:0000256" key="6">
    <source>
        <dbReference type="ARBA" id="ARBA00022764"/>
    </source>
</evidence>
<dbReference type="GO" id="GO:0042597">
    <property type="term" value="C:periplasmic space"/>
    <property type="evidence" value="ECO:0007669"/>
    <property type="project" value="UniProtKB-SubCell"/>
</dbReference>
<evidence type="ECO:0000259" key="12">
    <source>
        <dbReference type="SMART" id="SM00047"/>
    </source>
</evidence>